<name>A0ABV1Y382_9ACTN</name>
<keyword evidence="4" id="KW-1185">Reference proteome</keyword>
<organism evidence="3 4">
    <name type="scientific">Streptomyces lanatus</name>
    <dbReference type="NCBI Taxonomy" id="66900"/>
    <lineage>
        <taxon>Bacteria</taxon>
        <taxon>Bacillati</taxon>
        <taxon>Actinomycetota</taxon>
        <taxon>Actinomycetes</taxon>
        <taxon>Kitasatosporales</taxon>
        <taxon>Streptomycetaceae</taxon>
        <taxon>Streptomyces</taxon>
    </lineage>
</organism>
<feature type="chain" id="PRO_5045846686" evidence="2">
    <location>
        <begin position="37"/>
        <end position="423"/>
    </location>
</feature>
<sequence length="423" mass="44888">MTAHASRRNFMRKVFFASGATAVATMGGAGAWAAMAEDATTDASASPAPSGAPSGAPGGGGPGNQTITEDFFGLTTDGKRIDDLFTIHSTKVATAPVISAANAFLAGLTDTQKTSTQFTVHSTEWRLWSNIDSYDRQGVSLADLSDDQKALGTALLKAALSADGLETTEKIRRINQAAGEAIGNTNSFNEDAYYWTLMGTPSATEPWGFQFDGHHLVVNYFVLGSQVVMSPCFWGSEPTSMEIDGETVTVCHEEVVASLAFINSLTTAQQSVAIASSTKSNESMKAGAFADNTVQAYEGLRGDKLNAAQRKKLLGIVEAFVGRAKADAAKVRMAEVAEHLSDTYVTWAGGIADDSAFYVRVHSPVVWVEVDCQGPGPLAGAYGATQGDGPTQKHVHSVIRTPNGNDYGRELLRQHYLTSPHHR</sequence>
<keyword evidence="2" id="KW-0732">Signal</keyword>
<dbReference type="EMBL" id="JBEPFB010000023">
    <property type="protein sequence ID" value="MER7378290.1"/>
    <property type="molecule type" value="Genomic_DNA"/>
</dbReference>
<comment type="caution">
    <text evidence="3">The sequence shown here is derived from an EMBL/GenBank/DDBJ whole genome shotgun (WGS) entry which is preliminary data.</text>
</comment>
<proteinExistence type="predicted"/>
<feature type="compositionally biased region" description="Low complexity" evidence="1">
    <location>
        <begin position="40"/>
        <end position="55"/>
    </location>
</feature>
<dbReference type="InterPro" id="IPR021889">
    <property type="entry name" value="DUF3500"/>
</dbReference>
<protein>
    <submittedName>
        <fullName evidence="3">DUF3500 domain-containing protein</fullName>
    </submittedName>
</protein>
<dbReference type="PROSITE" id="PS51318">
    <property type="entry name" value="TAT"/>
    <property type="match status" value="1"/>
</dbReference>
<dbReference type="InterPro" id="IPR006311">
    <property type="entry name" value="TAT_signal"/>
</dbReference>
<evidence type="ECO:0000256" key="1">
    <source>
        <dbReference type="SAM" id="MobiDB-lite"/>
    </source>
</evidence>
<evidence type="ECO:0000256" key="2">
    <source>
        <dbReference type="SAM" id="SignalP"/>
    </source>
</evidence>
<feature type="signal peptide" evidence="2">
    <location>
        <begin position="1"/>
        <end position="36"/>
    </location>
</feature>
<dbReference type="Proteomes" id="UP001486207">
    <property type="component" value="Unassembled WGS sequence"/>
</dbReference>
<dbReference type="PANTHER" id="PTHR37489">
    <property type="entry name" value="DUF3500 DOMAIN-CONTAINING PROTEIN"/>
    <property type="match status" value="1"/>
</dbReference>
<evidence type="ECO:0000313" key="4">
    <source>
        <dbReference type="Proteomes" id="UP001486207"/>
    </source>
</evidence>
<feature type="region of interest" description="Disordered" evidence="1">
    <location>
        <begin position="40"/>
        <end position="67"/>
    </location>
</feature>
<evidence type="ECO:0000313" key="3">
    <source>
        <dbReference type="EMBL" id="MER7378290.1"/>
    </source>
</evidence>
<dbReference type="PANTHER" id="PTHR37489:SF1">
    <property type="entry name" value="DUF3500 DOMAIN-CONTAINING PROTEIN"/>
    <property type="match status" value="1"/>
</dbReference>
<dbReference type="Pfam" id="PF12006">
    <property type="entry name" value="DUF3500"/>
    <property type="match status" value="1"/>
</dbReference>
<dbReference type="RefSeq" id="WP_190075026.1">
    <property type="nucleotide sequence ID" value="NZ_BNBM01000022.1"/>
</dbReference>
<gene>
    <name evidence="3" type="ORF">ABT384_37310</name>
</gene>
<accession>A0ABV1Y382</accession>
<reference evidence="3 4" key="1">
    <citation type="submission" date="2024-06" db="EMBL/GenBank/DDBJ databases">
        <title>The Natural Products Discovery Center: Release of the First 8490 Sequenced Strains for Exploring Actinobacteria Biosynthetic Diversity.</title>
        <authorList>
            <person name="Kalkreuter E."/>
            <person name="Kautsar S.A."/>
            <person name="Yang D."/>
            <person name="Bader C.D."/>
            <person name="Teijaro C.N."/>
            <person name="Fluegel L."/>
            <person name="Davis C.M."/>
            <person name="Simpson J.R."/>
            <person name="Lauterbach L."/>
            <person name="Steele A.D."/>
            <person name="Gui C."/>
            <person name="Meng S."/>
            <person name="Li G."/>
            <person name="Viehrig K."/>
            <person name="Ye F."/>
            <person name="Su P."/>
            <person name="Kiefer A.F."/>
            <person name="Nichols A."/>
            <person name="Cepeda A.J."/>
            <person name="Yan W."/>
            <person name="Fan B."/>
            <person name="Jiang Y."/>
            <person name="Adhikari A."/>
            <person name="Zheng C.-J."/>
            <person name="Schuster L."/>
            <person name="Cowan T.M."/>
            <person name="Smanski M.J."/>
            <person name="Chevrette M.G."/>
            <person name="De Carvalho L.P.S."/>
            <person name="Shen B."/>
        </authorList>
    </citation>
    <scope>NUCLEOTIDE SEQUENCE [LARGE SCALE GENOMIC DNA]</scope>
    <source>
        <strain evidence="3 4">NPDC000155</strain>
    </source>
</reference>